<feature type="transmembrane region" description="Helical" evidence="1">
    <location>
        <begin position="81"/>
        <end position="99"/>
    </location>
</feature>
<evidence type="ECO:0000313" key="2">
    <source>
        <dbReference type="EMBL" id="WTZ00489.1"/>
    </source>
</evidence>
<keyword evidence="1" id="KW-1133">Transmembrane helix</keyword>
<organism evidence="2">
    <name type="scientific">Streptomyces sp. NBC_01401</name>
    <dbReference type="NCBI Taxonomy" id="2903854"/>
    <lineage>
        <taxon>Bacteria</taxon>
        <taxon>Bacillati</taxon>
        <taxon>Actinomycetota</taxon>
        <taxon>Actinomycetes</taxon>
        <taxon>Kitasatosporales</taxon>
        <taxon>Streptomycetaceae</taxon>
        <taxon>Streptomyces</taxon>
    </lineage>
</organism>
<sequence length="105" mass="10507">MIRPDAQLQAGHLPTELYTQLPAGTDARSVVIVQAAPRSYAGPIAVVLAATAGGGALIWVATVAVLQLVSVAATTAATLQTLLPSLLGGSGLVTLAVKLPRKAGK</sequence>
<proteinExistence type="predicted"/>
<keyword evidence="1" id="KW-0812">Transmembrane</keyword>
<keyword evidence="1" id="KW-0472">Membrane</keyword>
<dbReference type="EMBL" id="CP109537">
    <property type="protein sequence ID" value="WTZ00489.1"/>
    <property type="molecule type" value="Genomic_DNA"/>
</dbReference>
<accession>A0AAU3H6I3</accession>
<protein>
    <submittedName>
        <fullName evidence="2">Uncharacterized protein</fullName>
    </submittedName>
</protein>
<name>A0AAU3H6I3_9ACTN</name>
<evidence type="ECO:0000256" key="1">
    <source>
        <dbReference type="SAM" id="Phobius"/>
    </source>
</evidence>
<dbReference type="AlphaFoldDB" id="A0AAU3H6I3"/>
<reference evidence="2" key="1">
    <citation type="submission" date="2022-10" db="EMBL/GenBank/DDBJ databases">
        <title>The complete genomes of actinobacterial strains from the NBC collection.</title>
        <authorList>
            <person name="Joergensen T.S."/>
            <person name="Alvarez Arevalo M."/>
            <person name="Sterndorff E.B."/>
            <person name="Faurdal D."/>
            <person name="Vuksanovic O."/>
            <person name="Mourched A.-S."/>
            <person name="Charusanti P."/>
            <person name="Shaw S."/>
            <person name="Blin K."/>
            <person name="Weber T."/>
        </authorList>
    </citation>
    <scope>NUCLEOTIDE SEQUENCE</scope>
    <source>
        <strain evidence="2">NBC_01401</strain>
    </source>
</reference>
<gene>
    <name evidence="2" type="ORF">OG626_36905</name>
</gene>
<feature type="transmembrane region" description="Helical" evidence="1">
    <location>
        <begin position="44"/>
        <end position="69"/>
    </location>
</feature>